<organism evidence="2 3">
    <name type="scientific">Pycnoporus cinnabarinus</name>
    <name type="common">Cinnabar-red polypore</name>
    <name type="synonym">Trametes cinnabarina</name>
    <dbReference type="NCBI Taxonomy" id="5643"/>
    <lineage>
        <taxon>Eukaryota</taxon>
        <taxon>Fungi</taxon>
        <taxon>Dikarya</taxon>
        <taxon>Basidiomycota</taxon>
        <taxon>Agaricomycotina</taxon>
        <taxon>Agaricomycetes</taxon>
        <taxon>Polyporales</taxon>
        <taxon>Polyporaceae</taxon>
        <taxon>Trametes</taxon>
    </lineage>
</organism>
<keyword evidence="3" id="KW-1185">Reference proteome</keyword>
<sequence length="608" mass="66198">MPPLYTPAHYLAPSPRASLPLRPPLPQPASRHLLIDTAPQRASADGKPLRSAASVRHADINPPTLVFVHPDLLSHSLGPFRTTRSGAAFSPWVQEIGKPLYAPDDFELSTSLKAAFAAQGLEDDEEREDLEEEGLTPVQDLVVRACLGLEGNLGVSTACPPASLTNSALSKTSPDHIAVASGSSRPLLGQQQNQPARSTESKNLYHSKQRSKERRRQKRSKGRAQALGETGSSQPLKAIACKRRAAAQALKASVPQEASVAAAIQNDNTSTRTSDASPIKTEFSLDMQDVPVTKAAFVGKRRAPSEEENQKLTAQELVQRGFTLVEWDGITCRPILDKHDRVFAVLGGHPRDPAWSEINREMQDILEQGRAAYSASAKQTSHRRGDFTAVTVGISYGGGQRYVSNLAHKPPSNQAVLDAMLQQKAVRRLANFGNSVMRLFAPRMHAHYSATLDALCARDKDLQPNFPSNAFSCATFNMGPSTITLPHTDHLNLPNGWCSITAVGDYNPKQGGHLVLWDLRMVVEFPPGSTILIPSAILQHSNTAIQEGERRYSFTQFSAGGLFRWVECGFQSLAASGITPKELNKRGPSRWEQGLAMLSTWAELCQPV</sequence>
<dbReference type="HOGENOM" id="CLU_031314_2_1_1"/>
<dbReference type="OMA" id="GPEERRY"/>
<feature type="region of interest" description="Disordered" evidence="1">
    <location>
        <begin position="176"/>
        <end position="231"/>
    </location>
</feature>
<comment type="caution">
    <text evidence="2">The sequence shown here is derived from an EMBL/GenBank/DDBJ whole genome shotgun (WGS) entry which is preliminary data.</text>
</comment>
<dbReference type="Gene3D" id="3.60.130.30">
    <property type="match status" value="1"/>
</dbReference>
<reference evidence="2" key="1">
    <citation type="submission" date="2014-01" db="EMBL/GenBank/DDBJ databases">
        <title>The genome of the white-rot fungus Pycnoporus cinnabarinus: a basidiomycete model with a versatile arsenal for lignocellulosic biomass breakdown.</title>
        <authorList>
            <person name="Levasseur A."/>
            <person name="Lomascolo A."/>
            <person name="Ruiz-Duenas F.J."/>
            <person name="Uzan E."/>
            <person name="Piumi F."/>
            <person name="Kues U."/>
            <person name="Ram A.F.J."/>
            <person name="Murat C."/>
            <person name="Haon M."/>
            <person name="Benoit I."/>
            <person name="Arfi Y."/>
            <person name="Chevret D."/>
            <person name="Drula E."/>
            <person name="Kwon M.J."/>
            <person name="Gouret P."/>
            <person name="Lesage-Meessen L."/>
            <person name="Lombard V."/>
            <person name="Mariette J."/>
            <person name="Noirot C."/>
            <person name="Park J."/>
            <person name="Patyshakuliyeva A."/>
            <person name="Wieneger R.A.B."/>
            <person name="Wosten H.A.B."/>
            <person name="Martin F."/>
            <person name="Coutinho P.M."/>
            <person name="de Vries R."/>
            <person name="Martinez A.T."/>
            <person name="Klopp C."/>
            <person name="Pontarotti P."/>
            <person name="Henrissat B."/>
            <person name="Record E."/>
        </authorList>
    </citation>
    <scope>NUCLEOTIDE SEQUENCE [LARGE SCALE GENOMIC DNA]</scope>
    <source>
        <strain evidence="2">BRFM137</strain>
    </source>
</reference>
<feature type="compositionally biased region" description="Polar residues" evidence="1">
    <location>
        <begin position="181"/>
        <end position="204"/>
    </location>
</feature>
<dbReference type="EMBL" id="CCBP010000125">
    <property type="protein sequence ID" value="CDO73958.1"/>
    <property type="molecule type" value="Genomic_DNA"/>
</dbReference>
<dbReference type="AlphaFoldDB" id="A0A060SNF1"/>
<protein>
    <submittedName>
        <fullName evidence="2">Uncharacterized protein</fullName>
    </submittedName>
</protein>
<evidence type="ECO:0000256" key="1">
    <source>
        <dbReference type="SAM" id="MobiDB-lite"/>
    </source>
</evidence>
<gene>
    <name evidence="2" type="ORF">BN946_scf185043.g6</name>
</gene>
<name>A0A060SNF1_PYCCI</name>
<accession>A0A060SNF1</accession>
<evidence type="ECO:0000313" key="3">
    <source>
        <dbReference type="Proteomes" id="UP000029665"/>
    </source>
</evidence>
<feature type="compositionally biased region" description="Basic residues" evidence="1">
    <location>
        <begin position="205"/>
        <end position="222"/>
    </location>
</feature>
<dbReference type="OrthoDB" id="2797114at2759"/>
<evidence type="ECO:0000313" key="2">
    <source>
        <dbReference type="EMBL" id="CDO73958.1"/>
    </source>
</evidence>
<proteinExistence type="predicted"/>
<dbReference type="STRING" id="5643.A0A060SNF1"/>
<dbReference type="Proteomes" id="UP000029665">
    <property type="component" value="Unassembled WGS sequence"/>
</dbReference>